<evidence type="ECO:0000313" key="3">
    <source>
        <dbReference type="EMBL" id="MBB5182770.1"/>
    </source>
</evidence>
<keyword evidence="1" id="KW-0479">Metal-binding</keyword>
<dbReference type="InterPro" id="IPR001303">
    <property type="entry name" value="Aldolase_II/adducin_N"/>
</dbReference>
<dbReference type="GO" id="GO:0008994">
    <property type="term" value="F:rhamnulose-1-phosphate aldolase activity"/>
    <property type="evidence" value="ECO:0007669"/>
    <property type="project" value="UniProtKB-EC"/>
</dbReference>
<dbReference type="AlphaFoldDB" id="A0A7W8FWK6"/>
<dbReference type="Pfam" id="PF00596">
    <property type="entry name" value="Aldolase_II"/>
    <property type="match status" value="1"/>
</dbReference>
<dbReference type="RefSeq" id="WP_183327696.1">
    <property type="nucleotide sequence ID" value="NZ_JACHHK010000002.1"/>
</dbReference>
<dbReference type="GO" id="GO:0005829">
    <property type="term" value="C:cytosol"/>
    <property type="evidence" value="ECO:0007669"/>
    <property type="project" value="TreeGrafter"/>
</dbReference>
<keyword evidence="4" id="KW-1185">Reference proteome</keyword>
<keyword evidence="3" id="KW-0456">Lyase</keyword>
<accession>A0A7W8FWK6</accession>
<dbReference type="GO" id="GO:0019323">
    <property type="term" value="P:pentose catabolic process"/>
    <property type="evidence" value="ECO:0007669"/>
    <property type="project" value="TreeGrafter"/>
</dbReference>
<dbReference type="SUPFAM" id="SSF53639">
    <property type="entry name" value="AraD/HMP-PK domain-like"/>
    <property type="match status" value="1"/>
</dbReference>
<dbReference type="InterPro" id="IPR036409">
    <property type="entry name" value="Aldolase_II/adducin_N_sf"/>
</dbReference>
<dbReference type="SMART" id="SM01007">
    <property type="entry name" value="Aldolase_II"/>
    <property type="match status" value="1"/>
</dbReference>
<dbReference type="InterPro" id="IPR050197">
    <property type="entry name" value="Aldolase_class_II_sugar_metab"/>
</dbReference>
<dbReference type="PANTHER" id="PTHR22789:SF16">
    <property type="entry name" value="RHAMNULOSE-1-PHOSPHATE ALDOLASE"/>
    <property type="match status" value="1"/>
</dbReference>
<dbReference type="NCBIfam" id="NF002963">
    <property type="entry name" value="PRK03634.1"/>
    <property type="match status" value="1"/>
</dbReference>
<name>A0A7W8FWK6_9FIRM</name>
<evidence type="ECO:0000313" key="4">
    <source>
        <dbReference type="Proteomes" id="UP000539953"/>
    </source>
</evidence>
<evidence type="ECO:0000256" key="1">
    <source>
        <dbReference type="ARBA" id="ARBA00022723"/>
    </source>
</evidence>
<gene>
    <name evidence="3" type="ORF">HNQ47_000789</name>
</gene>
<dbReference type="EC" id="4.1.2.19" evidence="3"/>
<sequence length="275" mass="31725">MRIEETKFFQEYIDMAMHGDEMGWHERNGGNFTYWLKEEEVDAVRDQLHPGNWLPIGTEVPKLQNEYFLISGTGQFFHNMRRDPMHTCGIIQVDPTGTQYRICWGLLDGGRPTSELPTHLMNMAVRAVHTNDRNRVIYHCHCPNVIAMTFLLEPDADLFSKELWESMTECPIIFPEGVGVVRWMVPGGREIAEATAACMERYNAVIWCHHGIFCSGPDFDTTFGLMHTIEKSAEIWIKIHSCADHKRQTITRQDFIRLADAFHVTLNPDVLKRCV</sequence>
<dbReference type="PANTHER" id="PTHR22789">
    <property type="entry name" value="FUCULOSE PHOSPHATE ALDOLASE"/>
    <property type="match status" value="1"/>
</dbReference>
<dbReference type="Proteomes" id="UP000539953">
    <property type="component" value="Unassembled WGS sequence"/>
</dbReference>
<dbReference type="GO" id="GO:0046872">
    <property type="term" value="F:metal ion binding"/>
    <property type="evidence" value="ECO:0007669"/>
    <property type="project" value="UniProtKB-KW"/>
</dbReference>
<proteinExistence type="predicted"/>
<dbReference type="EMBL" id="JACHHK010000002">
    <property type="protein sequence ID" value="MBB5182770.1"/>
    <property type="molecule type" value="Genomic_DNA"/>
</dbReference>
<protein>
    <submittedName>
        <fullName evidence="3">Rhamnulose-1-phosphate aldolase</fullName>
        <ecNumber evidence="3">4.1.2.19</ecNumber>
    </submittedName>
</protein>
<reference evidence="3 4" key="1">
    <citation type="submission" date="2020-08" db="EMBL/GenBank/DDBJ databases">
        <title>Genomic Encyclopedia of Type Strains, Phase IV (KMG-IV): sequencing the most valuable type-strain genomes for metagenomic binning, comparative biology and taxonomic classification.</title>
        <authorList>
            <person name="Goeker M."/>
        </authorList>
    </citation>
    <scope>NUCLEOTIDE SEQUENCE [LARGE SCALE GENOMIC DNA]</scope>
    <source>
        <strain evidence="3 4">DSM 25799</strain>
    </source>
</reference>
<comment type="caution">
    <text evidence="3">The sequence shown here is derived from an EMBL/GenBank/DDBJ whole genome shotgun (WGS) entry which is preliminary data.</text>
</comment>
<dbReference type="Gene3D" id="3.40.225.10">
    <property type="entry name" value="Class II aldolase/adducin N-terminal domain"/>
    <property type="match status" value="1"/>
</dbReference>
<feature type="domain" description="Class II aldolase/adducin N-terminal" evidence="2">
    <location>
        <begin position="10"/>
        <end position="237"/>
    </location>
</feature>
<organism evidence="3 4">
    <name type="scientific">Catenisphaera adipataccumulans</name>
    <dbReference type="NCBI Taxonomy" id="700500"/>
    <lineage>
        <taxon>Bacteria</taxon>
        <taxon>Bacillati</taxon>
        <taxon>Bacillota</taxon>
        <taxon>Erysipelotrichia</taxon>
        <taxon>Erysipelotrichales</taxon>
        <taxon>Erysipelotrichaceae</taxon>
        <taxon>Catenisphaera</taxon>
    </lineage>
</organism>
<evidence type="ECO:0000259" key="2">
    <source>
        <dbReference type="SMART" id="SM01007"/>
    </source>
</evidence>